<reference evidence="3" key="1">
    <citation type="journal article" date="2019" name="Int. J. Syst. Evol. Microbiol.">
        <title>The Global Catalogue of Microorganisms (GCM) 10K type strain sequencing project: providing services to taxonomists for standard genome sequencing and annotation.</title>
        <authorList>
            <consortium name="The Broad Institute Genomics Platform"/>
            <consortium name="The Broad Institute Genome Sequencing Center for Infectious Disease"/>
            <person name="Wu L."/>
            <person name="Ma J."/>
        </authorList>
    </citation>
    <scope>NUCLEOTIDE SEQUENCE [LARGE SCALE GENOMIC DNA]</scope>
    <source>
        <strain evidence="3">JCM 16924</strain>
    </source>
</reference>
<proteinExistence type="predicted"/>
<feature type="region of interest" description="Disordered" evidence="1">
    <location>
        <begin position="51"/>
        <end position="80"/>
    </location>
</feature>
<sequence length="80" mass="8622">MGVTVVAVLLGLPAVRIHRFQAPQKRRVPDPAPPGLLHTALSLLVRARQREISGGRPNPKPSHSIYDSPGSRAVRDVTVS</sequence>
<evidence type="ECO:0000313" key="3">
    <source>
        <dbReference type="Proteomes" id="UP001500456"/>
    </source>
</evidence>
<evidence type="ECO:0000256" key="1">
    <source>
        <dbReference type="SAM" id="MobiDB-lite"/>
    </source>
</evidence>
<comment type="caution">
    <text evidence="2">The sequence shown here is derived from an EMBL/GenBank/DDBJ whole genome shotgun (WGS) entry which is preliminary data.</text>
</comment>
<protein>
    <submittedName>
        <fullName evidence="2">Uncharacterized protein</fullName>
    </submittedName>
</protein>
<dbReference type="EMBL" id="BAAAZX010000001">
    <property type="protein sequence ID" value="GAA3977390.1"/>
    <property type="molecule type" value="Genomic_DNA"/>
</dbReference>
<organism evidence="2 3">
    <name type="scientific">Streptomyces plumbiresistens</name>
    <dbReference type="NCBI Taxonomy" id="511811"/>
    <lineage>
        <taxon>Bacteria</taxon>
        <taxon>Bacillati</taxon>
        <taxon>Actinomycetota</taxon>
        <taxon>Actinomycetes</taxon>
        <taxon>Kitasatosporales</taxon>
        <taxon>Streptomycetaceae</taxon>
        <taxon>Streptomyces</taxon>
    </lineage>
</organism>
<gene>
    <name evidence="2" type="ORF">GCM10022232_06320</name>
</gene>
<dbReference type="Proteomes" id="UP001500456">
    <property type="component" value="Unassembled WGS sequence"/>
</dbReference>
<accession>A0ABP7Q743</accession>
<keyword evidence="3" id="KW-1185">Reference proteome</keyword>
<evidence type="ECO:0000313" key="2">
    <source>
        <dbReference type="EMBL" id="GAA3977390.1"/>
    </source>
</evidence>
<name>A0ABP7Q743_9ACTN</name>